<keyword evidence="5" id="KW-1185">Reference proteome</keyword>
<reference evidence="5" key="1">
    <citation type="journal article" date="2019" name="Int. J. Syst. Evol. Microbiol.">
        <title>The Global Catalogue of Microorganisms (GCM) 10K type strain sequencing project: providing services to taxonomists for standard genome sequencing and annotation.</title>
        <authorList>
            <consortium name="The Broad Institute Genomics Platform"/>
            <consortium name="The Broad Institute Genome Sequencing Center for Infectious Disease"/>
            <person name="Wu L."/>
            <person name="Ma J."/>
        </authorList>
    </citation>
    <scope>NUCLEOTIDE SEQUENCE [LARGE SCALE GENOMIC DNA]</scope>
    <source>
        <strain evidence="5">JCM 19134</strain>
    </source>
</reference>
<accession>A0AAV3TWB9</accession>
<organism evidence="4 5">
    <name type="scientific">Halioxenophilus aromaticivorans</name>
    <dbReference type="NCBI Taxonomy" id="1306992"/>
    <lineage>
        <taxon>Bacteria</taxon>
        <taxon>Pseudomonadati</taxon>
        <taxon>Pseudomonadota</taxon>
        <taxon>Gammaproteobacteria</taxon>
        <taxon>Alteromonadales</taxon>
        <taxon>Alteromonadaceae</taxon>
        <taxon>Halioxenophilus</taxon>
    </lineage>
</organism>
<keyword evidence="2" id="KW-0597">Phosphoprotein</keyword>
<dbReference type="CDD" id="cd17546">
    <property type="entry name" value="REC_hyHK_CKI1_RcsC-like"/>
    <property type="match status" value="1"/>
</dbReference>
<dbReference type="PANTHER" id="PTHR43156">
    <property type="entry name" value="STAGE II SPORULATION PROTEIN E-RELATED"/>
    <property type="match status" value="1"/>
</dbReference>
<dbReference type="InterPro" id="IPR001789">
    <property type="entry name" value="Sig_transdc_resp-reg_receiver"/>
</dbReference>
<dbReference type="SMART" id="SM00448">
    <property type="entry name" value="REC"/>
    <property type="match status" value="1"/>
</dbReference>
<feature type="domain" description="Response regulatory" evidence="3">
    <location>
        <begin position="27"/>
        <end position="144"/>
    </location>
</feature>
<protein>
    <recommendedName>
        <fullName evidence="3">Response regulatory domain-containing protein</fullName>
    </recommendedName>
</protein>
<dbReference type="SUPFAM" id="SSF52172">
    <property type="entry name" value="CheY-like"/>
    <property type="match status" value="1"/>
</dbReference>
<evidence type="ECO:0000256" key="2">
    <source>
        <dbReference type="PROSITE-ProRule" id="PRU00169"/>
    </source>
</evidence>
<dbReference type="InterPro" id="IPR001932">
    <property type="entry name" value="PPM-type_phosphatase-like_dom"/>
</dbReference>
<dbReference type="Pfam" id="PF00072">
    <property type="entry name" value="Response_reg"/>
    <property type="match status" value="1"/>
</dbReference>
<evidence type="ECO:0000313" key="5">
    <source>
        <dbReference type="Proteomes" id="UP001409585"/>
    </source>
</evidence>
<dbReference type="PANTHER" id="PTHR43156:SF2">
    <property type="entry name" value="STAGE II SPORULATION PROTEIN E"/>
    <property type="match status" value="1"/>
</dbReference>
<dbReference type="EMBL" id="BAABLX010000001">
    <property type="protein sequence ID" value="GAA4928896.1"/>
    <property type="molecule type" value="Genomic_DNA"/>
</dbReference>
<dbReference type="InterPro" id="IPR052016">
    <property type="entry name" value="Bact_Sigma-Reg"/>
</dbReference>
<dbReference type="Proteomes" id="UP001409585">
    <property type="component" value="Unassembled WGS sequence"/>
</dbReference>
<dbReference type="SMART" id="SM00331">
    <property type="entry name" value="PP2C_SIG"/>
    <property type="match status" value="1"/>
</dbReference>
<proteinExistence type="predicted"/>
<name>A0AAV3TWB9_9ALTE</name>
<evidence type="ECO:0000313" key="4">
    <source>
        <dbReference type="EMBL" id="GAA4928896.1"/>
    </source>
</evidence>
<dbReference type="InterPro" id="IPR011006">
    <property type="entry name" value="CheY-like_superfamily"/>
</dbReference>
<gene>
    <name evidence="4" type="ORF">GCM10025791_00680</name>
</gene>
<dbReference type="Gene3D" id="3.60.40.10">
    <property type="entry name" value="PPM-type phosphatase domain"/>
    <property type="match status" value="1"/>
</dbReference>
<keyword evidence="1" id="KW-0378">Hydrolase</keyword>
<sequence length="409" mass="45404">MPSCASDEIAANDRRFHILPGEGPDLKVLIVDDQEINRLGLVGLLEGAGYTCVQAGSGEQALSVVRDQTDICMVLMDIVMPGIDGLDATREIRSHLGSNHIPIIFVTSADEAEKLELCFEAGGDDFVSRPINPTLLLSRLNAHQRLFSMHANLQESNKELLRHQRETEREHLVVEHVFDNVIKPAMTKCESISTHLSPYSMFNGDLYLAHRNNTGDIYVLLGDFTGHGLSAAIGCMPLADLFYAMAAKSVPVGEIVAEANRKLLKILPDHMFCCMVLMKFNATMDHLDIWVGGMNDIYMVEPSSKASQVIPSQHMPIGILTNEEFDSTSKEYDLASGARIFAYTDGVIEFQDPEGEMFGEDRLREAIEEQEESLIETVLVRLDDFKKGCEQRDDITLVEINTAKAPNDM</sequence>
<dbReference type="GO" id="GO:0000160">
    <property type="term" value="P:phosphorelay signal transduction system"/>
    <property type="evidence" value="ECO:0007669"/>
    <property type="project" value="InterPro"/>
</dbReference>
<dbReference type="AlphaFoldDB" id="A0AAV3TWB9"/>
<dbReference type="Pfam" id="PF07228">
    <property type="entry name" value="SpoIIE"/>
    <property type="match status" value="1"/>
</dbReference>
<dbReference type="InterPro" id="IPR036457">
    <property type="entry name" value="PPM-type-like_dom_sf"/>
</dbReference>
<evidence type="ECO:0000256" key="1">
    <source>
        <dbReference type="ARBA" id="ARBA00022801"/>
    </source>
</evidence>
<dbReference type="GO" id="GO:0016791">
    <property type="term" value="F:phosphatase activity"/>
    <property type="evidence" value="ECO:0007669"/>
    <property type="project" value="TreeGrafter"/>
</dbReference>
<comment type="caution">
    <text evidence="4">The sequence shown here is derived from an EMBL/GenBank/DDBJ whole genome shotgun (WGS) entry which is preliminary data.</text>
</comment>
<dbReference type="Gene3D" id="3.40.50.2300">
    <property type="match status" value="1"/>
</dbReference>
<feature type="modified residue" description="4-aspartylphosphate" evidence="2">
    <location>
        <position position="77"/>
    </location>
</feature>
<evidence type="ECO:0000259" key="3">
    <source>
        <dbReference type="PROSITE" id="PS50110"/>
    </source>
</evidence>
<dbReference type="PROSITE" id="PS50110">
    <property type="entry name" value="RESPONSE_REGULATORY"/>
    <property type="match status" value="1"/>
</dbReference>